<dbReference type="EMBL" id="JASCZI010211751">
    <property type="protein sequence ID" value="MED6196423.1"/>
    <property type="molecule type" value="Genomic_DNA"/>
</dbReference>
<protein>
    <submittedName>
        <fullName evidence="2">Uncharacterized protein</fullName>
    </submittedName>
</protein>
<organism evidence="2 3">
    <name type="scientific">Stylosanthes scabra</name>
    <dbReference type="NCBI Taxonomy" id="79078"/>
    <lineage>
        <taxon>Eukaryota</taxon>
        <taxon>Viridiplantae</taxon>
        <taxon>Streptophyta</taxon>
        <taxon>Embryophyta</taxon>
        <taxon>Tracheophyta</taxon>
        <taxon>Spermatophyta</taxon>
        <taxon>Magnoliopsida</taxon>
        <taxon>eudicotyledons</taxon>
        <taxon>Gunneridae</taxon>
        <taxon>Pentapetalae</taxon>
        <taxon>rosids</taxon>
        <taxon>fabids</taxon>
        <taxon>Fabales</taxon>
        <taxon>Fabaceae</taxon>
        <taxon>Papilionoideae</taxon>
        <taxon>50 kb inversion clade</taxon>
        <taxon>dalbergioids sensu lato</taxon>
        <taxon>Dalbergieae</taxon>
        <taxon>Pterocarpus clade</taxon>
        <taxon>Stylosanthes</taxon>
    </lineage>
</organism>
<gene>
    <name evidence="2" type="ORF">PIB30_047376</name>
</gene>
<feature type="compositionally biased region" description="Basic residues" evidence="1">
    <location>
        <begin position="51"/>
        <end position="68"/>
    </location>
</feature>
<sequence>MAEEANVGAKGLANERGDGGSTGQPINLDDSDGDSDSGTKRRKVTENKKGVSPRKVVHPRMSKCGKKGKVTEKGKNVASKRMGVVPSGVDGPNGGIDENDSGSDYVRRRKGKGKVYVPKFIQSNEDYVYEYHSDTLRTPVSSEDEYQKYEWPEFDDDYDFGEGHFELGTKFATIEQLTKTFY</sequence>
<keyword evidence="3" id="KW-1185">Reference proteome</keyword>
<reference evidence="2 3" key="1">
    <citation type="journal article" date="2023" name="Plants (Basel)">
        <title>Bridging the Gap: Combining Genomics and Transcriptomics Approaches to Understand Stylosanthes scabra, an Orphan Legume from the Brazilian Caatinga.</title>
        <authorList>
            <person name="Ferreira-Neto J.R.C."/>
            <person name="da Silva M.D."/>
            <person name="Binneck E."/>
            <person name="de Melo N.F."/>
            <person name="da Silva R.H."/>
            <person name="de Melo A.L.T.M."/>
            <person name="Pandolfi V."/>
            <person name="Bustamante F.O."/>
            <person name="Brasileiro-Vidal A.C."/>
            <person name="Benko-Iseppon A.M."/>
        </authorList>
    </citation>
    <scope>NUCLEOTIDE SEQUENCE [LARGE SCALE GENOMIC DNA]</scope>
    <source>
        <tissue evidence="2">Leaves</tissue>
    </source>
</reference>
<dbReference type="Proteomes" id="UP001341840">
    <property type="component" value="Unassembled WGS sequence"/>
</dbReference>
<accession>A0ABU6XHL8</accession>
<comment type="caution">
    <text evidence="2">The sequence shown here is derived from an EMBL/GenBank/DDBJ whole genome shotgun (WGS) entry which is preliminary data.</text>
</comment>
<evidence type="ECO:0000313" key="2">
    <source>
        <dbReference type="EMBL" id="MED6196423.1"/>
    </source>
</evidence>
<name>A0ABU6XHL8_9FABA</name>
<evidence type="ECO:0000256" key="1">
    <source>
        <dbReference type="SAM" id="MobiDB-lite"/>
    </source>
</evidence>
<feature type="region of interest" description="Disordered" evidence="1">
    <location>
        <begin position="1"/>
        <end position="105"/>
    </location>
</feature>
<proteinExistence type="predicted"/>
<evidence type="ECO:0000313" key="3">
    <source>
        <dbReference type="Proteomes" id="UP001341840"/>
    </source>
</evidence>